<keyword evidence="1" id="KW-0732">Signal</keyword>
<evidence type="ECO:0000256" key="1">
    <source>
        <dbReference type="SAM" id="SignalP"/>
    </source>
</evidence>
<evidence type="ECO:0000313" key="2">
    <source>
        <dbReference type="EMBL" id="GGK14588.1"/>
    </source>
</evidence>
<gene>
    <name evidence="2" type="primary">ompW</name>
    <name evidence="2" type="ORF">GCM10011394_24790</name>
</gene>
<comment type="caution">
    <text evidence="2">The sequence shown here is derived from an EMBL/GenBank/DDBJ whole genome shotgun (WGS) entry which is preliminary data.</text>
</comment>
<organism evidence="2 3">
    <name type="scientific">Luteimonas terricola</name>
    <dbReference type="NCBI Taxonomy" id="645597"/>
    <lineage>
        <taxon>Bacteria</taxon>
        <taxon>Pseudomonadati</taxon>
        <taxon>Pseudomonadota</taxon>
        <taxon>Gammaproteobacteria</taxon>
        <taxon>Lysobacterales</taxon>
        <taxon>Lysobacteraceae</taxon>
        <taxon>Luteimonas</taxon>
    </lineage>
</organism>
<dbReference type="Pfam" id="PF03922">
    <property type="entry name" value="OmpW"/>
    <property type="match status" value="1"/>
</dbReference>
<protein>
    <submittedName>
        <fullName evidence="2">Membrane protein</fullName>
    </submittedName>
</protein>
<dbReference type="SUPFAM" id="SSF56925">
    <property type="entry name" value="OMPA-like"/>
    <property type="match status" value="1"/>
</dbReference>
<name>A0ABQ2ENI8_9GAMM</name>
<feature type="chain" id="PRO_5045238198" evidence="1">
    <location>
        <begin position="27"/>
        <end position="208"/>
    </location>
</feature>
<accession>A0ABQ2ENI8</accession>
<dbReference type="PANTHER" id="PTHR36920:SF1">
    <property type="entry name" value="OUTER MEMBRANE PROTEIN W"/>
    <property type="match status" value="1"/>
</dbReference>
<dbReference type="EMBL" id="BMME01000001">
    <property type="protein sequence ID" value="GGK14588.1"/>
    <property type="molecule type" value="Genomic_DNA"/>
</dbReference>
<dbReference type="Proteomes" id="UP000599009">
    <property type="component" value="Unassembled WGS sequence"/>
</dbReference>
<dbReference type="InterPro" id="IPR011250">
    <property type="entry name" value="OMP/PagP_B-barrel"/>
</dbReference>
<sequence length="208" mass="21712">MSRISPIASILVPAALAIAIAPSAFAQDSAADKRVSVVAGYSMVEPTRNPEIAGTRTEFDGEGTPTLGVTYHITDNWGVEAWAADSYGQRVNAGGGKVGSVEAQPYSLSGQYRFGTPDSTLRPFVGLGYHETNYDNESATPAGDRVGIETAKGAVATVGLDVNITPTWFARADARYFQADSDVKINGVKAGDAKLDPVVLGVGVGARF</sequence>
<feature type="signal peptide" evidence="1">
    <location>
        <begin position="1"/>
        <end position="26"/>
    </location>
</feature>
<proteinExistence type="predicted"/>
<dbReference type="InterPro" id="IPR005618">
    <property type="entry name" value="OMPW"/>
</dbReference>
<keyword evidence="3" id="KW-1185">Reference proteome</keyword>
<reference evidence="3" key="1">
    <citation type="journal article" date="2019" name="Int. J. Syst. Evol. Microbiol.">
        <title>The Global Catalogue of Microorganisms (GCM) 10K type strain sequencing project: providing services to taxonomists for standard genome sequencing and annotation.</title>
        <authorList>
            <consortium name="The Broad Institute Genomics Platform"/>
            <consortium name="The Broad Institute Genome Sequencing Center for Infectious Disease"/>
            <person name="Wu L."/>
            <person name="Ma J."/>
        </authorList>
    </citation>
    <scope>NUCLEOTIDE SEQUENCE [LARGE SCALE GENOMIC DNA]</scope>
    <source>
        <strain evidence="3">CGMCC 1.8985</strain>
    </source>
</reference>
<dbReference type="PANTHER" id="PTHR36920">
    <property type="match status" value="1"/>
</dbReference>
<evidence type="ECO:0000313" key="3">
    <source>
        <dbReference type="Proteomes" id="UP000599009"/>
    </source>
</evidence>
<dbReference type="Gene3D" id="2.40.160.20">
    <property type="match status" value="1"/>
</dbReference>
<dbReference type="RefSeq" id="WP_370465131.1">
    <property type="nucleotide sequence ID" value="NZ_BMME01000001.1"/>
</dbReference>